<comment type="caution">
    <text evidence="1">The sequence shown here is derived from an EMBL/GenBank/DDBJ whole genome shotgun (WGS) entry which is preliminary data.</text>
</comment>
<evidence type="ECO:0000313" key="2">
    <source>
        <dbReference type="Proteomes" id="UP000821853"/>
    </source>
</evidence>
<evidence type="ECO:0008006" key="3">
    <source>
        <dbReference type="Google" id="ProtNLM"/>
    </source>
</evidence>
<dbReference type="EMBL" id="JABSTR010000002">
    <property type="protein sequence ID" value="KAH9364546.1"/>
    <property type="molecule type" value="Genomic_DNA"/>
</dbReference>
<reference evidence="1 2" key="1">
    <citation type="journal article" date="2020" name="Cell">
        <title>Large-Scale Comparative Analyses of Tick Genomes Elucidate Their Genetic Diversity and Vector Capacities.</title>
        <authorList>
            <consortium name="Tick Genome and Microbiome Consortium (TIGMIC)"/>
            <person name="Jia N."/>
            <person name="Wang J."/>
            <person name="Shi W."/>
            <person name="Du L."/>
            <person name="Sun Y."/>
            <person name="Zhan W."/>
            <person name="Jiang J.F."/>
            <person name="Wang Q."/>
            <person name="Zhang B."/>
            <person name="Ji P."/>
            <person name="Bell-Sakyi L."/>
            <person name="Cui X.M."/>
            <person name="Yuan T.T."/>
            <person name="Jiang B.G."/>
            <person name="Yang W.F."/>
            <person name="Lam T.T."/>
            <person name="Chang Q.C."/>
            <person name="Ding S.J."/>
            <person name="Wang X.J."/>
            <person name="Zhu J.G."/>
            <person name="Ruan X.D."/>
            <person name="Zhao L."/>
            <person name="Wei J.T."/>
            <person name="Ye R.Z."/>
            <person name="Que T.C."/>
            <person name="Du C.H."/>
            <person name="Zhou Y.H."/>
            <person name="Cheng J.X."/>
            <person name="Dai P.F."/>
            <person name="Guo W.B."/>
            <person name="Han X.H."/>
            <person name="Huang E.J."/>
            <person name="Li L.F."/>
            <person name="Wei W."/>
            <person name="Gao Y.C."/>
            <person name="Liu J.Z."/>
            <person name="Shao H.Z."/>
            <person name="Wang X."/>
            <person name="Wang C.C."/>
            <person name="Yang T.C."/>
            <person name="Huo Q.B."/>
            <person name="Li W."/>
            <person name="Chen H.Y."/>
            <person name="Chen S.E."/>
            <person name="Zhou L.G."/>
            <person name="Ni X.B."/>
            <person name="Tian J.H."/>
            <person name="Sheng Y."/>
            <person name="Liu T."/>
            <person name="Pan Y.S."/>
            <person name="Xia L.Y."/>
            <person name="Li J."/>
            <person name="Zhao F."/>
            <person name="Cao W.C."/>
        </authorList>
    </citation>
    <scope>NUCLEOTIDE SEQUENCE [LARGE SCALE GENOMIC DNA]</scope>
    <source>
        <strain evidence="1">HaeL-2018</strain>
    </source>
</reference>
<evidence type="ECO:0000313" key="1">
    <source>
        <dbReference type="EMBL" id="KAH9364546.1"/>
    </source>
</evidence>
<organism evidence="1 2">
    <name type="scientific">Haemaphysalis longicornis</name>
    <name type="common">Bush tick</name>
    <dbReference type="NCBI Taxonomy" id="44386"/>
    <lineage>
        <taxon>Eukaryota</taxon>
        <taxon>Metazoa</taxon>
        <taxon>Ecdysozoa</taxon>
        <taxon>Arthropoda</taxon>
        <taxon>Chelicerata</taxon>
        <taxon>Arachnida</taxon>
        <taxon>Acari</taxon>
        <taxon>Parasitiformes</taxon>
        <taxon>Ixodida</taxon>
        <taxon>Ixodoidea</taxon>
        <taxon>Ixodidae</taxon>
        <taxon>Haemaphysalinae</taxon>
        <taxon>Haemaphysalis</taxon>
    </lineage>
</organism>
<proteinExistence type="predicted"/>
<sequence>MASPDGLVLDFVIYVGKGTASVEDMRDFGLEGSIIKKLVETLNGDRDTFLFTDRFFTGVKIAGHLVEKKHLSDRNSDGQPDWRCGTCNVTRPGHEARRLRLQSTQ</sequence>
<protein>
    <recommendedName>
        <fullName evidence="3">PiggyBac transposable element-derived protein domain-containing protein</fullName>
    </recommendedName>
</protein>
<dbReference type="VEuPathDB" id="VectorBase:HLOH_047352"/>
<dbReference type="Proteomes" id="UP000821853">
    <property type="component" value="Chromosome 10"/>
</dbReference>
<name>A0A9J6FN05_HAELO</name>
<dbReference type="AlphaFoldDB" id="A0A9J6FN05"/>
<gene>
    <name evidence="1" type="ORF">HPB48_014584</name>
</gene>
<accession>A0A9J6FN05</accession>
<keyword evidence="2" id="KW-1185">Reference proteome</keyword>